<dbReference type="PANTHER" id="PTHR21087:SF16">
    <property type="entry name" value="SHIKIMATE KINASE 1, CHLOROPLASTIC"/>
    <property type="match status" value="1"/>
</dbReference>
<keyword evidence="13" id="KW-1185">Reference proteome</keyword>
<dbReference type="InterPro" id="IPR031322">
    <property type="entry name" value="Shikimate/glucono_kinase"/>
</dbReference>
<evidence type="ECO:0000256" key="6">
    <source>
        <dbReference type="ARBA" id="ARBA00022741"/>
    </source>
</evidence>
<comment type="cofactor">
    <cofactor evidence="11">
        <name>Mg(2+)</name>
        <dbReference type="ChEBI" id="CHEBI:18420"/>
    </cofactor>
    <text evidence="11">Binds 1 Mg(2+) ion per subunit.</text>
</comment>
<evidence type="ECO:0000256" key="2">
    <source>
        <dbReference type="ARBA" id="ARBA00006997"/>
    </source>
</evidence>
<keyword evidence="11" id="KW-0963">Cytoplasm</keyword>
<dbReference type="PROSITE" id="PS01128">
    <property type="entry name" value="SHIKIMATE_KINASE"/>
    <property type="match status" value="1"/>
</dbReference>
<dbReference type="PRINTS" id="PR01100">
    <property type="entry name" value="SHIKIMTKNASE"/>
</dbReference>
<dbReference type="HAMAP" id="MF_00109">
    <property type="entry name" value="Shikimate_kinase"/>
    <property type="match status" value="1"/>
</dbReference>
<feature type="binding site" evidence="11">
    <location>
        <begin position="14"/>
        <end position="19"/>
    </location>
    <ligand>
        <name>ATP</name>
        <dbReference type="ChEBI" id="CHEBI:30616"/>
    </ligand>
</feature>
<evidence type="ECO:0000256" key="11">
    <source>
        <dbReference type="HAMAP-Rule" id="MF_00109"/>
    </source>
</evidence>
<dbReference type="Pfam" id="PF01202">
    <property type="entry name" value="SKI"/>
    <property type="match status" value="1"/>
</dbReference>
<comment type="similarity">
    <text evidence="2 11">Belongs to the shikimate kinase family.</text>
</comment>
<accession>A0A2A9D091</accession>
<keyword evidence="11" id="KW-0460">Magnesium</keyword>
<feature type="binding site" evidence="11">
    <location>
        <position position="60"/>
    </location>
    <ligand>
        <name>substrate</name>
    </ligand>
</feature>
<evidence type="ECO:0000256" key="7">
    <source>
        <dbReference type="ARBA" id="ARBA00022777"/>
    </source>
</evidence>
<keyword evidence="8 11" id="KW-0067">ATP-binding</keyword>
<comment type="caution">
    <text evidence="12">The sequence shown here is derived from an EMBL/GenBank/DDBJ whole genome shotgun (WGS) entry which is preliminary data.</text>
</comment>
<feature type="binding site" evidence="11">
    <location>
        <position position="36"/>
    </location>
    <ligand>
        <name>substrate</name>
    </ligand>
</feature>
<comment type="catalytic activity">
    <reaction evidence="10 11">
        <text>shikimate + ATP = 3-phosphoshikimate + ADP + H(+)</text>
        <dbReference type="Rhea" id="RHEA:13121"/>
        <dbReference type="ChEBI" id="CHEBI:15378"/>
        <dbReference type="ChEBI" id="CHEBI:30616"/>
        <dbReference type="ChEBI" id="CHEBI:36208"/>
        <dbReference type="ChEBI" id="CHEBI:145989"/>
        <dbReference type="ChEBI" id="CHEBI:456216"/>
        <dbReference type="EC" id="2.7.1.71"/>
    </reaction>
</comment>
<protein>
    <recommendedName>
        <fullName evidence="3 11">Shikimate kinase</fullName>
        <shortName evidence="11">SK</shortName>
        <ecNumber evidence="3 11">2.7.1.71</ecNumber>
    </recommendedName>
</protein>
<dbReference type="GO" id="GO:0005524">
    <property type="term" value="F:ATP binding"/>
    <property type="evidence" value="ECO:0007669"/>
    <property type="project" value="UniProtKB-UniRule"/>
</dbReference>
<dbReference type="GO" id="GO:0000287">
    <property type="term" value="F:magnesium ion binding"/>
    <property type="evidence" value="ECO:0007669"/>
    <property type="project" value="UniProtKB-UniRule"/>
</dbReference>
<evidence type="ECO:0000256" key="3">
    <source>
        <dbReference type="ARBA" id="ARBA00012154"/>
    </source>
</evidence>
<keyword evidence="11" id="KW-0479">Metal-binding</keyword>
<keyword evidence="7 11" id="KW-0418">Kinase</keyword>
<evidence type="ECO:0000256" key="4">
    <source>
        <dbReference type="ARBA" id="ARBA00022605"/>
    </source>
</evidence>
<comment type="function">
    <text evidence="11">Catalyzes the specific phosphorylation of the 3-hydroxyl group of shikimic acid using ATP as a cosubstrate.</text>
</comment>
<reference evidence="12 13" key="1">
    <citation type="submission" date="2017-10" db="EMBL/GenBank/DDBJ databases">
        <title>Sequencing the genomes of 1000 actinobacteria strains.</title>
        <authorList>
            <person name="Klenk H.-P."/>
        </authorList>
    </citation>
    <scope>NUCLEOTIDE SEQUENCE [LARGE SCALE GENOMIC DNA]</scope>
    <source>
        <strain evidence="12 13">DSM 21801</strain>
    </source>
</reference>
<comment type="pathway">
    <text evidence="1 11">Metabolic intermediate biosynthesis; chorismate biosynthesis; chorismate from D-erythrose 4-phosphate and phosphoenolpyruvate: step 5/7.</text>
</comment>
<dbReference type="GO" id="GO:0005829">
    <property type="term" value="C:cytosol"/>
    <property type="evidence" value="ECO:0007669"/>
    <property type="project" value="TreeGrafter"/>
</dbReference>
<evidence type="ECO:0000256" key="5">
    <source>
        <dbReference type="ARBA" id="ARBA00022679"/>
    </source>
</evidence>
<dbReference type="EC" id="2.7.1.71" evidence="3 11"/>
<gene>
    <name evidence="11" type="primary">aroK</name>
    <name evidence="12" type="ORF">ATL40_1243</name>
</gene>
<dbReference type="Gene3D" id="3.40.50.300">
    <property type="entry name" value="P-loop containing nucleotide triphosphate hydrolases"/>
    <property type="match status" value="1"/>
</dbReference>
<keyword evidence="6 11" id="KW-0547">Nucleotide-binding</keyword>
<dbReference type="InterPro" id="IPR027417">
    <property type="entry name" value="P-loop_NTPase"/>
</dbReference>
<dbReference type="InterPro" id="IPR023000">
    <property type="entry name" value="Shikimate_kinase_CS"/>
</dbReference>
<evidence type="ECO:0000256" key="9">
    <source>
        <dbReference type="ARBA" id="ARBA00023141"/>
    </source>
</evidence>
<dbReference type="GO" id="GO:0009423">
    <property type="term" value="P:chorismate biosynthetic process"/>
    <property type="evidence" value="ECO:0007669"/>
    <property type="project" value="UniProtKB-UniRule"/>
</dbReference>
<feature type="binding site" evidence="11">
    <location>
        <position position="18"/>
    </location>
    <ligand>
        <name>Mg(2+)</name>
        <dbReference type="ChEBI" id="CHEBI:18420"/>
    </ligand>
</feature>
<dbReference type="OrthoDB" id="9800332at2"/>
<dbReference type="Proteomes" id="UP000224915">
    <property type="component" value="Unassembled WGS sequence"/>
</dbReference>
<organism evidence="12 13">
    <name type="scientific">Serinibacter salmoneus</name>
    <dbReference type="NCBI Taxonomy" id="556530"/>
    <lineage>
        <taxon>Bacteria</taxon>
        <taxon>Bacillati</taxon>
        <taxon>Actinomycetota</taxon>
        <taxon>Actinomycetes</taxon>
        <taxon>Micrococcales</taxon>
        <taxon>Beutenbergiaceae</taxon>
        <taxon>Serinibacter</taxon>
    </lineage>
</organism>
<dbReference type="UniPathway" id="UPA00053">
    <property type="reaction ID" value="UER00088"/>
</dbReference>
<evidence type="ECO:0000256" key="10">
    <source>
        <dbReference type="ARBA" id="ARBA00048567"/>
    </source>
</evidence>
<evidence type="ECO:0000313" key="13">
    <source>
        <dbReference type="Proteomes" id="UP000224915"/>
    </source>
</evidence>
<name>A0A2A9D091_9MICO</name>
<dbReference type="GO" id="GO:0009073">
    <property type="term" value="P:aromatic amino acid family biosynthetic process"/>
    <property type="evidence" value="ECO:0007669"/>
    <property type="project" value="UniProtKB-KW"/>
</dbReference>
<keyword evidence="5 11" id="KW-0808">Transferase</keyword>
<dbReference type="GO" id="GO:0004765">
    <property type="term" value="F:shikimate kinase activity"/>
    <property type="evidence" value="ECO:0007669"/>
    <property type="project" value="UniProtKB-UniRule"/>
</dbReference>
<dbReference type="CDD" id="cd00464">
    <property type="entry name" value="SK"/>
    <property type="match status" value="1"/>
</dbReference>
<feature type="binding site" evidence="11">
    <location>
        <position position="82"/>
    </location>
    <ligand>
        <name>substrate</name>
    </ligand>
</feature>
<evidence type="ECO:0000313" key="12">
    <source>
        <dbReference type="EMBL" id="PFG19675.1"/>
    </source>
</evidence>
<dbReference type="InterPro" id="IPR000623">
    <property type="entry name" value="Shikimate_kinase/TSH1"/>
</dbReference>
<dbReference type="EMBL" id="PDJD01000001">
    <property type="protein sequence ID" value="PFG19675.1"/>
    <property type="molecule type" value="Genomic_DNA"/>
</dbReference>
<feature type="binding site" evidence="11">
    <location>
        <position position="161"/>
    </location>
    <ligand>
        <name>ATP</name>
        <dbReference type="ChEBI" id="CHEBI:30616"/>
    </ligand>
</feature>
<sequence length="175" mass="18662">MTHRPAVVLCGPMGSGKTSVGRRLAASLGVALRDTDEDVVAAAGRTIPEIFAAEGEAGFRELEHRAVVAALQDHTGVLSLGGGAVVHAGTRRALAQYRRGGGVVIYLEVSQRDAMRRIGADQNRPLLAGTESPARRWARIMTERRGLYQEVATHEVSTHHRSPARVAAVILDTLG</sequence>
<dbReference type="GO" id="GO:0008652">
    <property type="term" value="P:amino acid biosynthetic process"/>
    <property type="evidence" value="ECO:0007669"/>
    <property type="project" value="UniProtKB-KW"/>
</dbReference>
<evidence type="ECO:0000256" key="8">
    <source>
        <dbReference type="ARBA" id="ARBA00022840"/>
    </source>
</evidence>
<keyword evidence="9 11" id="KW-0057">Aromatic amino acid biosynthesis</keyword>
<comment type="subunit">
    <text evidence="11">Monomer.</text>
</comment>
<dbReference type="AlphaFoldDB" id="A0A2A9D091"/>
<dbReference type="PANTHER" id="PTHR21087">
    <property type="entry name" value="SHIKIMATE KINASE"/>
    <property type="match status" value="1"/>
</dbReference>
<feature type="binding site" evidence="11">
    <location>
        <position position="124"/>
    </location>
    <ligand>
        <name>ATP</name>
        <dbReference type="ChEBI" id="CHEBI:30616"/>
    </ligand>
</feature>
<proteinExistence type="inferred from homology"/>
<evidence type="ECO:0000256" key="1">
    <source>
        <dbReference type="ARBA" id="ARBA00004842"/>
    </source>
</evidence>
<keyword evidence="4 11" id="KW-0028">Amino-acid biosynthesis</keyword>
<comment type="subcellular location">
    <subcellularLocation>
        <location evidence="11">Cytoplasm</location>
    </subcellularLocation>
</comment>
<feature type="binding site" evidence="11">
    <location>
        <position position="144"/>
    </location>
    <ligand>
        <name>substrate</name>
    </ligand>
</feature>
<dbReference type="SUPFAM" id="SSF52540">
    <property type="entry name" value="P-loop containing nucleoside triphosphate hydrolases"/>
    <property type="match status" value="1"/>
</dbReference>